<evidence type="ECO:0000259" key="1">
    <source>
        <dbReference type="Pfam" id="PF04149"/>
    </source>
</evidence>
<evidence type="ECO:0000313" key="3">
    <source>
        <dbReference type="Proteomes" id="UP000422572"/>
    </source>
</evidence>
<dbReference type="AlphaFoldDB" id="A0A6I6FKX9"/>
<dbReference type="EMBL" id="CP034279">
    <property type="protein sequence ID" value="QGV79529.1"/>
    <property type="molecule type" value="Genomic_DNA"/>
</dbReference>
<dbReference type="OrthoDB" id="4562195at2"/>
<organism evidence="2 3">
    <name type="scientific">Streptomyces ficellus</name>
    <dbReference type="NCBI Taxonomy" id="1977088"/>
    <lineage>
        <taxon>Bacteria</taxon>
        <taxon>Bacillati</taxon>
        <taxon>Actinomycetota</taxon>
        <taxon>Actinomycetes</taxon>
        <taxon>Kitasatosporales</taxon>
        <taxon>Streptomycetaceae</taxon>
        <taxon>Streptomyces</taxon>
    </lineage>
</organism>
<dbReference type="Pfam" id="PF04149">
    <property type="entry name" value="DUF397"/>
    <property type="match status" value="1"/>
</dbReference>
<dbReference type="RefSeq" id="WP_156693274.1">
    <property type="nucleotide sequence ID" value="NZ_CP034279.1"/>
</dbReference>
<name>A0A6I6FKX9_9ACTN</name>
<evidence type="ECO:0000313" key="2">
    <source>
        <dbReference type="EMBL" id="QGV79529.1"/>
    </source>
</evidence>
<reference evidence="2 3" key="1">
    <citation type="submission" date="2018-12" db="EMBL/GenBank/DDBJ databases">
        <title>Complete genome sequence of Streptomyces ficellus NRRL8067, the producer of ficellomycin, feldamycin and nojirimycin.</title>
        <authorList>
            <person name="Zhang H."/>
            <person name="Yue R."/>
            <person name="Liu Y."/>
            <person name="Li M."/>
            <person name="Mu H."/>
            <person name="Zhang J."/>
        </authorList>
    </citation>
    <scope>NUCLEOTIDE SEQUENCE [LARGE SCALE GENOMIC DNA]</scope>
    <source>
        <strain evidence="2 3">NRRL 8067</strain>
    </source>
</reference>
<proteinExistence type="predicted"/>
<protein>
    <submittedName>
        <fullName evidence="2">DUF397 domain-containing protein</fullName>
    </submittedName>
</protein>
<accession>A0A6I6FKX9</accession>
<dbReference type="KEGG" id="sfic:EIZ62_15715"/>
<sequence>MIRKDSAGDFSELTWFKSSYSGGNNGESCVEVATTPATVHIRDSKCPDGPRLALTPTAWAGFVSHASGT</sequence>
<gene>
    <name evidence="2" type="ORF">EIZ62_15715</name>
</gene>
<dbReference type="Proteomes" id="UP000422572">
    <property type="component" value="Chromosome"/>
</dbReference>
<keyword evidence="3" id="KW-1185">Reference proteome</keyword>
<feature type="domain" description="DUF397" evidence="1">
    <location>
        <begin position="13"/>
        <end position="66"/>
    </location>
</feature>
<dbReference type="InterPro" id="IPR007278">
    <property type="entry name" value="DUF397"/>
</dbReference>